<name>W6TH73_HOLOB</name>
<sequence>MAMITCIIVKTVELQHDIESILFKKIDKNPYSIDFRENVINFIKADNGQKETSIIFETDKMIINR</sequence>
<evidence type="ECO:0000313" key="2">
    <source>
        <dbReference type="Proteomes" id="UP000019112"/>
    </source>
</evidence>
<dbReference type="Proteomes" id="UP000019112">
    <property type="component" value="Unassembled WGS sequence"/>
</dbReference>
<organism evidence="1 2">
    <name type="scientific">Holospora obtusa F1</name>
    <dbReference type="NCBI Taxonomy" id="1399147"/>
    <lineage>
        <taxon>Bacteria</taxon>
        <taxon>Pseudomonadati</taxon>
        <taxon>Pseudomonadota</taxon>
        <taxon>Alphaproteobacteria</taxon>
        <taxon>Holosporales</taxon>
        <taxon>Holosporaceae</taxon>
        <taxon>Holospora</taxon>
    </lineage>
</organism>
<proteinExistence type="predicted"/>
<comment type="caution">
    <text evidence="1">The sequence shown here is derived from an EMBL/GenBank/DDBJ whole genome shotgun (WGS) entry which is preliminary data.</text>
</comment>
<reference evidence="1 2" key="1">
    <citation type="journal article" date="2014" name="FEMS Microbiol. Lett.">
        <title>Draft genome sequences of three Holospora species (Holospora obtusa, Holospora undulata, and Holospora elegans), endonuclear symbiotic bacteria of the ciliate Paramecium caudatum.</title>
        <authorList>
            <person name="Dohra H."/>
            <person name="Tanaka K."/>
            <person name="Suzuki T."/>
            <person name="Fujishima M."/>
            <person name="Suzuki H."/>
        </authorList>
    </citation>
    <scope>NUCLEOTIDE SEQUENCE [LARGE SCALE GENOMIC DNA]</scope>
    <source>
        <strain evidence="1 2">F1</strain>
    </source>
</reference>
<evidence type="ECO:0000313" key="1">
    <source>
        <dbReference type="EMBL" id="ETZ07290.1"/>
    </source>
</evidence>
<accession>W6TH73</accession>
<dbReference type="AlphaFoldDB" id="W6TH73"/>
<dbReference type="EMBL" id="AWTR02000054">
    <property type="protein sequence ID" value="ETZ07290.1"/>
    <property type="molecule type" value="Genomic_DNA"/>
</dbReference>
<gene>
    <name evidence="1" type="ORF">P618_200522</name>
</gene>
<protein>
    <submittedName>
        <fullName evidence="1">Uncharacterized protein</fullName>
    </submittedName>
</protein>
<keyword evidence="2" id="KW-1185">Reference proteome</keyword>